<comment type="caution">
    <text evidence="3">The sequence shown here is derived from an EMBL/GenBank/DDBJ whole genome shotgun (WGS) entry which is preliminary data.</text>
</comment>
<feature type="domain" description="GGDEF" evidence="2">
    <location>
        <begin position="223"/>
        <end position="350"/>
    </location>
</feature>
<dbReference type="InterPro" id="IPR050706">
    <property type="entry name" value="Cyclic-di-GMP_PDE-like"/>
</dbReference>
<dbReference type="SMART" id="SM00065">
    <property type="entry name" value="GAF"/>
    <property type="match status" value="1"/>
</dbReference>
<dbReference type="InterPro" id="IPR003018">
    <property type="entry name" value="GAF"/>
</dbReference>
<evidence type="ECO:0000259" key="2">
    <source>
        <dbReference type="PROSITE" id="PS50887"/>
    </source>
</evidence>
<reference evidence="3 4" key="1">
    <citation type="submission" date="2019-07" db="EMBL/GenBank/DDBJ databases">
        <title>Luteimonas sp. YD-1 nov., isolated from acidic soil.</title>
        <authorList>
            <person name="Zhou J."/>
        </authorList>
    </citation>
    <scope>NUCLEOTIDE SEQUENCE [LARGE SCALE GENOMIC DNA]</scope>
    <source>
        <strain evidence="3 4">YD-1</strain>
    </source>
</reference>
<dbReference type="Gene3D" id="3.20.20.450">
    <property type="entry name" value="EAL domain"/>
    <property type="match status" value="1"/>
</dbReference>
<dbReference type="PROSITE" id="PS50883">
    <property type="entry name" value="EAL"/>
    <property type="match status" value="1"/>
</dbReference>
<dbReference type="InterPro" id="IPR029016">
    <property type="entry name" value="GAF-like_dom_sf"/>
</dbReference>
<dbReference type="InterPro" id="IPR000160">
    <property type="entry name" value="GGDEF_dom"/>
</dbReference>
<dbReference type="InterPro" id="IPR001633">
    <property type="entry name" value="EAL_dom"/>
</dbReference>
<evidence type="ECO:0000259" key="1">
    <source>
        <dbReference type="PROSITE" id="PS50883"/>
    </source>
</evidence>
<dbReference type="SMART" id="SM00052">
    <property type="entry name" value="EAL"/>
    <property type="match status" value="1"/>
</dbReference>
<protein>
    <submittedName>
        <fullName evidence="3">GGDEF domain-containing protein</fullName>
    </submittedName>
</protein>
<sequence>MSPEVQASVRERGAWARRHNQALVSLARRVWQDACSLEDAFAVICETAAETLDVERVNIWRHDPEARRLSCLHHYQRSTGRHSRPRDMVLHVDADYSQALDEVRVINMASVERDGGGNGLGEYLRRHGIGSLLDAPVRSAGELLGVICHEHVGPSRVWTPEDQAFAGSIGDYVAMAYEIDRRRRLEGQVRHLELFDPHTSLPNRDHLVQLVHAALRPIPGGEAGPVVIHLHLDASPHEGDARHEVLVEAATRLLEELDGHATLARVRGNAFAVLPHRAMHETEALELAERCTDLAQAQLDASGTAAIVTAGIAFARDLSAPSADNLLRNAETAALTARSSRLHRCEVFDAGRHRELVARIRTERALRDAFESGQLKVHFQPEVDLSSGRWIAAEALLRWHDSDGNCRPACEFIDIIEGCGLILPIGRWMLGEACRQALAWPAPADGPAPRLRVNLSARQFAQASLVDDVRQALADSGLPPSRLCVELTESALLPDIDTAVDTLKRLRELGISIALDDFGTGYSSLSHLKRLPIDVLKLDRSFIAGLPDDPHDLAIVQAIAGLARSTGLDVVAEGVETEAQVRALRDCGVERAQGFLFSKAVENAELVQGFGASATPG</sequence>
<dbReference type="SUPFAM" id="SSF141868">
    <property type="entry name" value="EAL domain-like"/>
    <property type="match status" value="1"/>
</dbReference>
<dbReference type="PROSITE" id="PS50887">
    <property type="entry name" value="GGDEF"/>
    <property type="match status" value="1"/>
</dbReference>
<gene>
    <name evidence="3" type="ORF">FQY79_10955</name>
</gene>
<accession>A0A5C5TYA7</accession>
<evidence type="ECO:0000313" key="4">
    <source>
        <dbReference type="Proteomes" id="UP000315949"/>
    </source>
</evidence>
<dbReference type="SUPFAM" id="SSF55781">
    <property type="entry name" value="GAF domain-like"/>
    <property type="match status" value="1"/>
</dbReference>
<dbReference type="SUPFAM" id="SSF55073">
    <property type="entry name" value="Nucleotide cyclase"/>
    <property type="match status" value="1"/>
</dbReference>
<dbReference type="PANTHER" id="PTHR33121:SF70">
    <property type="entry name" value="SIGNALING PROTEIN YKOW"/>
    <property type="match status" value="1"/>
</dbReference>
<dbReference type="EMBL" id="VOHE01000005">
    <property type="protein sequence ID" value="TWT18388.1"/>
    <property type="molecule type" value="Genomic_DNA"/>
</dbReference>
<dbReference type="SMART" id="SM00267">
    <property type="entry name" value="GGDEF"/>
    <property type="match status" value="1"/>
</dbReference>
<name>A0A5C5TYA7_9GAMM</name>
<dbReference type="Pfam" id="PF01590">
    <property type="entry name" value="GAF"/>
    <property type="match status" value="1"/>
</dbReference>
<evidence type="ECO:0000313" key="3">
    <source>
        <dbReference type="EMBL" id="TWT18388.1"/>
    </source>
</evidence>
<dbReference type="PANTHER" id="PTHR33121">
    <property type="entry name" value="CYCLIC DI-GMP PHOSPHODIESTERASE PDEF"/>
    <property type="match status" value="1"/>
</dbReference>
<dbReference type="InterPro" id="IPR043128">
    <property type="entry name" value="Rev_trsase/Diguanyl_cyclase"/>
</dbReference>
<dbReference type="Proteomes" id="UP000315949">
    <property type="component" value="Unassembled WGS sequence"/>
</dbReference>
<dbReference type="GO" id="GO:0071111">
    <property type="term" value="F:cyclic-guanylate-specific phosphodiesterase activity"/>
    <property type="evidence" value="ECO:0007669"/>
    <property type="project" value="InterPro"/>
</dbReference>
<dbReference type="CDD" id="cd01948">
    <property type="entry name" value="EAL"/>
    <property type="match status" value="1"/>
</dbReference>
<dbReference type="AlphaFoldDB" id="A0A5C5TYA7"/>
<dbReference type="InterPro" id="IPR035919">
    <property type="entry name" value="EAL_sf"/>
</dbReference>
<dbReference type="Pfam" id="PF00990">
    <property type="entry name" value="GGDEF"/>
    <property type="match status" value="1"/>
</dbReference>
<keyword evidence="4" id="KW-1185">Reference proteome</keyword>
<feature type="domain" description="EAL" evidence="1">
    <location>
        <begin position="359"/>
        <end position="614"/>
    </location>
</feature>
<dbReference type="InterPro" id="IPR029787">
    <property type="entry name" value="Nucleotide_cyclase"/>
</dbReference>
<dbReference type="RefSeq" id="WP_146312952.1">
    <property type="nucleotide sequence ID" value="NZ_VOHE01000005.1"/>
</dbReference>
<dbReference type="Gene3D" id="3.30.70.270">
    <property type="match status" value="1"/>
</dbReference>
<dbReference type="Gene3D" id="3.30.450.40">
    <property type="match status" value="1"/>
</dbReference>
<dbReference type="OrthoDB" id="197861at2"/>
<organism evidence="3 4">
    <name type="scientific">Luteimonas wenzhouensis</name>
    <dbReference type="NCBI Taxonomy" id="2599615"/>
    <lineage>
        <taxon>Bacteria</taxon>
        <taxon>Pseudomonadati</taxon>
        <taxon>Pseudomonadota</taxon>
        <taxon>Gammaproteobacteria</taxon>
        <taxon>Lysobacterales</taxon>
        <taxon>Lysobacteraceae</taxon>
        <taxon>Luteimonas</taxon>
    </lineage>
</organism>
<proteinExistence type="predicted"/>
<dbReference type="Pfam" id="PF00563">
    <property type="entry name" value="EAL"/>
    <property type="match status" value="1"/>
</dbReference>